<dbReference type="AlphaFoldDB" id="A0A3R7ZAN1"/>
<name>A0A3R7ZAN1_TOXGO</name>
<evidence type="ECO:0000256" key="1">
    <source>
        <dbReference type="SAM" id="MobiDB-lite"/>
    </source>
</evidence>
<evidence type="ECO:0000313" key="4">
    <source>
        <dbReference type="Proteomes" id="UP000284452"/>
    </source>
</evidence>
<feature type="compositionally biased region" description="Basic and acidic residues" evidence="1">
    <location>
        <begin position="24"/>
        <end position="40"/>
    </location>
</feature>
<feature type="region of interest" description="Disordered" evidence="1">
    <location>
        <begin position="1"/>
        <end position="43"/>
    </location>
</feature>
<feature type="transmembrane region" description="Helical" evidence="2">
    <location>
        <begin position="57"/>
        <end position="84"/>
    </location>
</feature>
<evidence type="ECO:0000256" key="2">
    <source>
        <dbReference type="SAM" id="Phobius"/>
    </source>
</evidence>
<evidence type="ECO:0000313" key="3">
    <source>
        <dbReference type="EMBL" id="RQX73200.1"/>
    </source>
</evidence>
<sequence>MHRRQENRHGATRNGKQNVWPKPNAEEKGTERKKPRKTEGEWEVTAKGFKTRRRTAILFAFCLAFSSISLLLSRSVCQLCFFLTSVLLASSFSRYTLARHSPRLAGHCPSSWISSLASLFLRFRRGLGLCASRQSAD</sequence>
<dbReference type="VEuPathDB" id="ToxoDB:TGCAST_203430"/>
<comment type="caution">
    <text evidence="3">The sequence shown here is derived from an EMBL/GenBank/DDBJ whole genome shotgun (WGS) entry which is preliminary data.</text>
</comment>
<organism evidence="3 4">
    <name type="scientific">Toxoplasma gondii CAST</name>
    <dbReference type="NCBI Taxonomy" id="943122"/>
    <lineage>
        <taxon>Eukaryota</taxon>
        <taxon>Sar</taxon>
        <taxon>Alveolata</taxon>
        <taxon>Apicomplexa</taxon>
        <taxon>Conoidasida</taxon>
        <taxon>Coccidia</taxon>
        <taxon>Eucoccidiorida</taxon>
        <taxon>Eimeriorina</taxon>
        <taxon>Sarcocystidae</taxon>
        <taxon>Toxoplasma</taxon>
    </lineage>
</organism>
<proteinExistence type="predicted"/>
<keyword evidence="2" id="KW-1133">Transmembrane helix</keyword>
<keyword evidence="2 3" id="KW-0812">Transmembrane</keyword>
<reference evidence="3 4" key="1">
    <citation type="submission" date="2017-10" db="EMBL/GenBank/DDBJ databases">
        <authorList>
            <person name="Sibley D."/>
            <person name="Venepally P."/>
            <person name="Karamycheva S."/>
            <person name="Hadjithomas M."/>
            <person name="Khan A."/>
            <person name="Brunk B."/>
            <person name="Roos D."/>
            <person name="Caler E."/>
            <person name="Lorenzi H."/>
        </authorList>
    </citation>
    <scope>NUCLEOTIDE SEQUENCE [LARGE SCALE GENOMIC DNA]</scope>
    <source>
        <strain evidence="3 4">CAST</strain>
    </source>
</reference>
<dbReference type="Proteomes" id="UP000284452">
    <property type="component" value="Unassembled WGS sequence"/>
</dbReference>
<gene>
    <name evidence="3" type="ORF">TGCAST_203430</name>
</gene>
<keyword evidence="2" id="KW-0472">Membrane</keyword>
<dbReference type="EMBL" id="AHIV02000663">
    <property type="protein sequence ID" value="RQX73200.1"/>
    <property type="molecule type" value="Genomic_DNA"/>
</dbReference>
<accession>A0A3R7ZAN1</accession>
<protein>
    <submittedName>
        <fullName evidence="3">Putative transmembrane protein</fullName>
    </submittedName>
</protein>